<protein>
    <submittedName>
        <fullName evidence="1">Uncharacterized protein</fullName>
    </submittedName>
</protein>
<evidence type="ECO:0000313" key="2">
    <source>
        <dbReference type="Proteomes" id="UP001055879"/>
    </source>
</evidence>
<comment type="caution">
    <text evidence="1">The sequence shown here is derived from an EMBL/GenBank/DDBJ whole genome shotgun (WGS) entry which is preliminary data.</text>
</comment>
<sequence>MAANFSHSNPISVILNGRNYILLHHHMTILLKSHGIYTYVTGASKLPVQAATENAVDFAKRMNEWDINNAYILGFINASTTLEINQQFLGYVTAKSLWDFLAKRYTSSGLSHQYQLWTTFQNKRQLPDQYVNSYISEMQSLRDHISLGAPQIFDETAQQFTAYFNQLHLITILMGLTDKFENGRASLLHRQPLPTLEEAISELLSEETRLPMRSPMPATDRVLYTSHPKSKGKWNNNNHSKSVGKTNTSECAFCHSTAHLLLDCPIRKCRRCGITHPRNYESDCPKNSKHTGPQNRTHVVVGSTIADNEVSPVSSPDLMELMRRNQELMEQIMYGAMGMNSPHSAASRNLWLFDSGCCNHMTPCTDGFVSKKPPQHFTSVRTADNTGLPVSFNGNVSTSHIQLPDVLNVPKLSMSLVSIAQLLESNLIFLFHSSGYVVQDPKTKQILGLGRKVGRMIEVVYLRLPLPSSSLVASVSSTSSFDLWHTRLGHLSLAKIKSLGNLGVLGNCVSTDNISCLSCKLDKHHALPFETNEFNSTSSFDLIHSDVWGTSTTSVHGGARYFVIFIDDHTRFTWIYLMKHRSELPKIYISFVQMIHTQFSKPIKILKADNAIEYKESSLLSFLQSQGTLSQYSCPGTSPENGRAERKHRHILDTVRTLLISAKCPERFWGEAAFTAVYIINRHPTTILNNKSPYEALHEVTPAYELLKVWVSACFVQLQSHEHTKLEPRSRLCCFLGYVS</sequence>
<dbReference type="Proteomes" id="UP001055879">
    <property type="component" value="Linkage Group LG10"/>
</dbReference>
<dbReference type="EMBL" id="CM042056">
    <property type="protein sequence ID" value="KAI3697726.1"/>
    <property type="molecule type" value="Genomic_DNA"/>
</dbReference>
<reference evidence="2" key="1">
    <citation type="journal article" date="2022" name="Mol. Ecol. Resour.">
        <title>The genomes of chicory, endive, great burdock and yacon provide insights into Asteraceae palaeo-polyploidization history and plant inulin production.</title>
        <authorList>
            <person name="Fan W."/>
            <person name="Wang S."/>
            <person name="Wang H."/>
            <person name="Wang A."/>
            <person name="Jiang F."/>
            <person name="Liu H."/>
            <person name="Zhao H."/>
            <person name="Xu D."/>
            <person name="Zhang Y."/>
        </authorList>
    </citation>
    <scope>NUCLEOTIDE SEQUENCE [LARGE SCALE GENOMIC DNA]</scope>
    <source>
        <strain evidence="2">cv. Niubang</strain>
    </source>
</reference>
<reference evidence="1 2" key="2">
    <citation type="journal article" date="2022" name="Mol. Ecol. Resour.">
        <title>The genomes of chicory, endive, great burdock and yacon provide insights into Asteraceae paleo-polyploidization history and plant inulin production.</title>
        <authorList>
            <person name="Fan W."/>
            <person name="Wang S."/>
            <person name="Wang H."/>
            <person name="Wang A."/>
            <person name="Jiang F."/>
            <person name="Liu H."/>
            <person name="Zhao H."/>
            <person name="Xu D."/>
            <person name="Zhang Y."/>
        </authorList>
    </citation>
    <scope>NUCLEOTIDE SEQUENCE [LARGE SCALE GENOMIC DNA]</scope>
    <source>
        <strain evidence="2">cv. Niubang</strain>
    </source>
</reference>
<organism evidence="1 2">
    <name type="scientific">Arctium lappa</name>
    <name type="common">Greater burdock</name>
    <name type="synonym">Lappa major</name>
    <dbReference type="NCBI Taxonomy" id="4217"/>
    <lineage>
        <taxon>Eukaryota</taxon>
        <taxon>Viridiplantae</taxon>
        <taxon>Streptophyta</taxon>
        <taxon>Embryophyta</taxon>
        <taxon>Tracheophyta</taxon>
        <taxon>Spermatophyta</taxon>
        <taxon>Magnoliopsida</taxon>
        <taxon>eudicotyledons</taxon>
        <taxon>Gunneridae</taxon>
        <taxon>Pentapetalae</taxon>
        <taxon>asterids</taxon>
        <taxon>campanulids</taxon>
        <taxon>Asterales</taxon>
        <taxon>Asteraceae</taxon>
        <taxon>Carduoideae</taxon>
        <taxon>Cardueae</taxon>
        <taxon>Arctiinae</taxon>
        <taxon>Arctium</taxon>
    </lineage>
</organism>
<accession>A0ACB8ZJQ4</accession>
<evidence type="ECO:0000313" key="1">
    <source>
        <dbReference type="EMBL" id="KAI3697726.1"/>
    </source>
</evidence>
<keyword evidence="2" id="KW-1185">Reference proteome</keyword>
<name>A0ACB8ZJQ4_ARCLA</name>
<proteinExistence type="predicted"/>
<gene>
    <name evidence="1" type="ORF">L6452_30823</name>
</gene>